<name>A0A4Q7V594_PSEST</name>
<protein>
    <recommendedName>
        <fullName evidence="2">histidine kinase</fullName>
        <ecNumber evidence="2">2.7.13.3</ecNumber>
    </recommendedName>
</protein>
<keyword evidence="9" id="KW-0472">Membrane</keyword>
<dbReference type="Gene3D" id="3.30.565.10">
    <property type="entry name" value="Histidine kinase-like ATPase, C-terminal domain"/>
    <property type="match status" value="1"/>
</dbReference>
<evidence type="ECO:0000256" key="5">
    <source>
        <dbReference type="ARBA" id="ARBA00022741"/>
    </source>
</evidence>
<keyword evidence="8" id="KW-0902">Two-component regulatory system</keyword>
<dbReference type="InterPro" id="IPR050482">
    <property type="entry name" value="Sensor_HK_TwoCompSys"/>
</dbReference>
<feature type="transmembrane region" description="Helical" evidence="9">
    <location>
        <begin position="121"/>
        <end position="139"/>
    </location>
</feature>
<keyword evidence="4" id="KW-0808">Transferase</keyword>
<keyword evidence="9" id="KW-1133">Transmembrane helix</keyword>
<evidence type="ECO:0000256" key="7">
    <source>
        <dbReference type="ARBA" id="ARBA00022840"/>
    </source>
</evidence>
<dbReference type="GO" id="GO:0000155">
    <property type="term" value="F:phosphorelay sensor kinase activity"/>
    <property type="evidence" value="ECO:0007669"/>
    <property type="project" value="InterPro"/>
</dbReference>
<dbReference type="GO" id="GO:0005524">
    <property type="term" value="F:ATP binding"/>
    <property type="evidence" value="ECO:0007669"/>
    <property type="project" value="UniProtKB-KW"/>
</dbReference>
<evidence type="ECO:0000256" key="3">
    <source>
        <dbReference type="ARBA" id="ARBA00022553"/>
    </source>
</evidence>
<dbReference type="Pfam" id="PF07730">
    <property type="entry name" value="HisKA_3"/>
    <property type="match status" value="1"/>
</dbReference>
<sequence>MSVHPPEPTPASRWARDAAIAVAYLVVGVLVMWGLPEVQIAWWTGPLPSESPTPASVAVLVTACLGAVARRSLPVAGLAPVTVALVVGPLLVGTTDLATVLVFADVLYCAVLHTSRRTSRAVITTSGAAVIAVAVVVLVTDGGRVAVLSLLNMLLLVAIPVLWAAEVRRHRDLAHAERLRAEQAARMAELDRDAAVAAERARMARDLHDIVAGQLSAIALQSEAVLHHPDPDPELLRRVLGAAREGSVSALAEMRTMIGLLRAEPGTEPRTAPARLDQLGPLLDAAREQGLRVELIDERPQGPEPAAAVELAAYRIVQEGLTNASKHAPGAAVTLTLGHDAGALVVGLHNDLPLRAPRSTPVTSGGTGLLGLRERAVAVGGRLDAGPEDGRWRLCAALPLDAQAEQRPV</sequence>
<keyword evidence="9" id="KW-0812">Transmembrane</keyword>
<evidence type="ECO:0000256" key="4">
    <source>
        <dbReference type="ARBA" id="ARBA00022679"/>
    </source>
</evidence>
<dbReference type="Gene3D" id="1.20.5.1930">
    <property type="match status" value="1"/>
</dbReference>
<feature type="domain" description="Signal transduction histidine kinase subgroup 3 dimerisation and phosphoacceptor" evidence="10">
    <location>
        <begin position="199"/>
        <end position="263"/>
    </location>
</feature>
<dbReference type="EMBL" id="SHKL01000001">
    <property type="protein sequence ID" value="RZT88664.1"/>
    <property type="molecule type" value="Genomic_DNA"/>
</dbReference>
<reference evidence="11 12" key="1">
    <citation type="submission" date="2019-02" db="EMBL/GenBank/DDBJ databases">
        <title>Sequencing the genomes of 1000 actinobacteria strains.</title>
        <authorList>
            <person name="Klenk H.-P."/>
        </authorList>
    </citation>
    <scope>NUCLEOTIDE SEQUENCE [LARGE SCALE GENOMIC DNA]</scope>
    <source>
        <strain evidence="11 12">DSM 45779</strain>
    </source>
</reference>
<dbReference type="SUPFAM" id="SSF55874">
    <property type="entry name" value="ATPase domain of HSP90 chaperone/DNA topoisomerase II/histidine kinase"/>
    <property type="match status" value="1"/>
</dbReference>
<gene>
    <name evidence="11" type="ORF">EV383_5608</name>
</gene>
<evidence type="ECO:0000256" key="2">
    <source>
        <dbReference type="ARBA" id="ARBA00012438"/>
    </source>
</evidence>
<evidence type="ECO:0000256" key="9">
    <source>
        <dbReference type="SAM" id="Phobius"/>
    </source>
</evidence>
<keyword evidence="5" id="KW-0547">Nucleotide-binding</keyword>
<evidence type="ECO:0000313" key="12">
    <source>
        <dbReference type="Proteomes" id="UP000291591"/>
    </source>
</evidence>
<dbReference type="EC" id="2.7.13.3" evidence="2"/>
<comment type="caution">
    <text evidence="11">The sequence shown here is derived from an EMBL/GenBank/DDBJ whole genome shotgun (WGS) entry which is preliminary data.</text>
</comment>
<evidence type="ECO:0000313" key="11">
    <source>
        <dbReference type="EMBL" id="RZT88664.1"/>
    </source>
</evidence>
<dbReference type="CDD" id="cd16917">
    <property type="entry name" value="HATPase_UhpB-NarQ-NarX-like"/>
    <property type="match status" value="1"/>
</dbReference>
<dbReference type="OrthoDB" id="227596at2"/>
<feature type="transmembrane region" description="Helical" evidence="9">
    <location>
        <begin position="145"/>
        <end position="165"/>
    </location>
</feature>
<accession>A0A4Q7V594</accession>
<keyword evidence="6 11" id="KW-0418">Kinase</keyword>
<dbReference type="GO" id="GO:0046983">
    <property type="term" value="F:protein dimerization activity"/>
    <property type="evidence" value="ECO:0007669"/>
    <property type="project" value="InterPro"/>
</dbReference>
<evidence type="ECO:0000259" key="10">
    <source>
        <dbReference type="Pfam" id="PF07730"/>
    </source>
</evidence>
<evidence type="ECO:0000256" key="1">
    <source>
        <dbReference type="ARBA" id="ARBA00000085"/>
    </source>
</evidence>
<proteinExistence type="predicted"/>
<dbReference type="RefSeq" id="WP_130292639.1">
    <property type="nucleotide sequence ID" value="NZ_SHKL01000001.1"/>
</dbReference>
<dbReference type="Proteomes" id="UP000291591">
    <property type="component" value="Unassembled WGS sequence"/>
</dbReference>
<dbReference type="InterPro" id="IPR036890">
    <property type="entry name" value="HATPase_C_sf"/>
</dbReference>
<evidence type="ECO:0000256" key="8">
    <source>
        <dbReference type="ARBA" id="ARBA00023012"/>
    </source>
</evidence>
<dbReference type="GO" id="GO:0016020">
    <property type="term" value="C:membrane"/>
    <property type="evidence" value="ECO:0007669"/>
    <property type="project" value="InterPro"/>
</dbReference>
<dbReference type="AlphaFoldDB" id="A0A4Q7V594"/>
<keyword evidence="7" id="KW-0067">ATP-binding</keyword>
<keyword evidence="12" id="KW-1185">Reference proteome</keyword>
<dbReference type="PANTHER" id="PTHR24421:SF10">
    <property type="entry name" value="NITRATE_NITRITE SENSOR PROTEIN NARQ"/>
    <property type="match status" value="1"/>
</dbReference>
<evidence type="ECO:0000256" key="6">
    <source>
        <dbReference type="ARBA" id="ARBA00022777"/>
    </source>
</evidence>
<feature type="transmembrane region" description="Helical" evidence="9">
    <location>
        <begin position="21"/>
        <end position="45"/>
    </location>
</feature>
<keyword evidence="3" id="KW-0597">Phosphoprotein</keyword>
<comment type="catalytic activity">
    <reaction evidence="1">
        <text>ATP + protein L-histidine = ADP + protein N-phospho-L-histidine.</text>
        <dbReference type="EC" id="2.7.13.3"/>
    </reaction>
</comment>
<feature type="transmembrane region" description="Helical" evidence="9">
    <location>
        <begin position="51"/>
        <end position="68"/>
    </location>
</feature>
<dbReference type="PANTHER" id="PTHR24421">
    <property type="entry name" value="NITRATE/NITRITE SENSOR PROTEIN NARX-RELATED"/>
    <property type="match status" value="1"/>
</dbReference>
<dbReference type="InterPro" id="IPR011712">
    <property type="entry name" value="Sig_transdc_His_kin_sub3_dim/P"/>
</dbReference>
<organism evidence="11 12">
    <name type="scientific">Pseudonocardia sediminis</name>
    <dbReference type="NCBI Taxonomy" id="1397368"/>
    <lineage>
        <taxon>Bacteria</taxon>
        <taxon>Bacillati</taxon>
        <taxon>Actinomycetota</taxon>
        <taxon>Actinomycetes</taxon>
        <taxon>Pseudonocardiales</taxon>
        <taxon>Pseudonocardiaceae</taxon>
        <taxon>Pseudonocardia</taxon>
    </lineage>
</organism>